<dbReference type="EMBL" id="CACTIH010005566">
    <property type="protein sequence ID" value="CAA2997750.1"/>
    <property type="molecule type" value="Genomic_DNA"/>
</dbReference>
<name>A0A8S0SYN3_OLEEU</name>
<feature type="compositionally biased region" description="Basic and acidic residues" evidence="1">
    <location>
        <begin position="16"/>
        <end position="26"/>
    </location>
</feature>
<keyword evidence="3" id="KW-1185">Reference proteome</keyword>
<gene>
    <name evidence="2" type="ORF">OLEA9_A028960</name>
</gene>
<feature type="region of interest" description="Disordered" evidence="1">
    <location>
        <begin position="1"/>
        <end position="26"/>
    </location>
</feature>
<dbReference type="Proteomes" id="UP000594638">
    <property type="component" value="Unassembled WGS sequence"/>
</dbReference>
<evidence type="ECO:0000313" key="3">
    <source>
        <dbReference type="Proteomes" id="UP000594638"/>
    </source>
</evidence>
<dbReference type="AlphaFoldDB" id="A0A8S0SYN3"/>
<accession>A0A8S0SYN3</accession>
<comment type="caution">
    <text evidence="2">The sequence shown here is derived from an EMBL/GenBank/DDBJ whole genome shotgun (WGS) entry which is preliminary data.</text>
</comment>
<reference evidence="2 3" key="1">
    <citation type="submission" date="2019-12" db="EMBL/GenBank/DDBJ databases">
        <authorList>
            <person name="Alioto T."/>
            <person name="Alioto T."/>
            <person name="Gomez Garrido J."/>
        </authorList>
    </citation>
    <scope>NUCLEOTIDE SEQUENCE [LARGE SCALE GENOMIC DNA]</scope>
</reference>
<proteinExistence type="predicted"/>
<sequence length="109" mass="12374">MRGEEKLKTYKSKPRLGRDDESELSREVLYPPMDTHKNRSNPLVTETQVQQLRNMNNQTEIEIDSHVSNSNNAQHPIVHQGNEVSADATDIEVYIAIEEGYGIGIVLQI</sequence>
<organism evidence="2 3">
    <name type="scientific">Olea europaea subsp. europaea</name>
    <dbReference type="NCBI Taxonomy" id="158383"/>
    <lineage>
        <taxon>Eukaryota</taxon>
        <taxon>Viridiplantae</taxon>
        <taxon>Streptophyta</taxon>
        <taxon>Embryophyta</taxon>
        <taxon>Tracheophyta</taxon>
        <taxon>Spermatophyta</taxon>
        <taxon>Magnoliopsida</taxon>
        <taxon>eudicotyledons</taxon>
        <taxon>Gunneridae</taxon>
        <taxon>Pentapetalae</taxon>
        <taxon>asterids</taxon>
        <taxon>lamiids</taxon>
        <taxon>Lamiales</taxon>
        <taxon>Oleaceae</taxon>
        <taxon>Oleeae</taxon>
        <taxon>Olea</taxon>
    </lineage>
</organism>
<dbReference type="Gramene" id="OE9A028960T1">
    <property type="protein sequence ID" value="OE9A028960C1"/>
    <property type="gene ID" value="OE9A028960"/>
</dbReference>
<evidence type="ECO:0000313" key="2">
    <source>
        <dbReference type="EMBL" id="CAA2997750.1"/>
    </source>
</evidence>
<evidence type="ECO:0000256" key="1">
    <source>
        <dbReference type="SAM" id="MobiDB-lite"/>
    </source>
</evidence>
<protein>
    <submittedName>
        <fullName evidence="2">Uncharacterized protein</fullName>
    </submittedName>
</protein>